<sequence length="77" mass="7495">MGALRYALALLVLAMSSGCAVVAVTGAVVGAGVAVGSAAVGAGVAVTKGAVKVATYPFRDSDEEKAAKAKAEAERKD</sequence>
<name>A0ABX0LYI7_9BURK</name>
<dbReference type="Proteomes" id="UP000819052">
    <property type="component" value="Unassembled WGS sequence"/>
</dbReference>
<proteinExistence type="predicted"/>
<dbReference type="PROSITE" id="PS51257">
    <property type="entry name" value="PROKAR_LIPOPROTEIN"/>
    <property type="match status" value="1"/>
</dbReference>
<evidence type="ECO:0000313" key="3">
    <source>
        <dbReference type="Proteomes" id="UP000819052"/>
    </source>
</evidence>
<organism evidence="2 3">
    <name type="scientific">Massilia aquatica</name>
    <dbReference type="NCBI Taxonomy" id="2609000"/>
    <lineage>
        <taxon>Bacteria</taxon>
        <taxon>Pseudomonadati</taxon>
        <taxon>Pseudomonadota</taxon>
        <taxon>Betaproteobacteria</taxon>
        <taxon>Burkholderiales</taxon>
        <taxon>Oxalobacteraceae</taxon>
        <taxon>Telluria group</taxon>
        <taxon>Massilia</taxon>
    </lineage>
</organism>
<keyword evidence="1" id="KW-0732">Signal</keyword>
<dbReference type="EMBL" id="VVIW01000003">
    <property type="protein sequence ID" value="NHZ39944.1"/>
    <property type="molecule type" value="Genomic_DNA"/>
</dbReference>
<protein>
    <recommendedName>
        <fullName evidence="4">Lipoprotein</fullName>
    </recommendedName>
</protein>
<evidence type="ECO:0008006" key="4">
    <source>
        <dbReference type="Google" id="ProtNLM"/>
    </source>
</evidence>
<comment type="caution">
    <text evidence="2">The sequence shown here is derived from an EMBL/GenBank/DDBJ whole genome shotgun (WGS) entry which is preliminary data.</text>
</comment>
<feature type="chain" id="PRO_5045578492" description="Lipoprotein" evidence="1">
    <location>
        <begin position="23"/>
        <end position="77"/>
    </location>
</feature>
<keyword evidence="3" id="KW-1185">Reference proteome</keyword>
<reference evidence="2 3" key="1">
    <citation type="submission" date="2019-09" db="EMBL/GenBank/DDBJ databases">
        <title>Taxonomy of Antarctic Massilia spp.: description of Massilia rubra sp. nov., Massilia aquatica sp. nov., Massilia mucilaginosa sp. nov., Massilia frigida sp. nov. isolated from streams, lakes and regoliths.</title>
        <authorList>
            <person name="Holochova P."/>
            <person name="Sedlacek I."/>
            <person name="Kralova S."/>
            <person name="Maslanova I."/>
            <person name="Busse H.-J."/>
            <person name="Stankova E."/>
            <person name="Vrbovska V."/>
            <person name="Kovarovic V."/>
            <person name="Bartak M."/>
            <person name="Svec P."/>
            <person name="Pantucek R."/>
        </authorList>
    </citation>
    <scope>NUCLEOTIDE SEQUENCE [LARGE SCALE GENOMIC DNA]</scope>
    <source>
        <strain evidence="2 3">CCM 8693</strain>
    </source>
</reference>
<gene>
    <name evidence="2" type="ORF">F1609_07195</name>
</gene>
<accession>A0ABX0LYI7</accession>
<feature type="signal peptide" evidence="1">
    <location>
        <begin position="1"/>
        <end position="22"/>
    </location>
</feature>
<evidence type="ECO:0000256" key="1">
    <source>
        <dbReference type="SAM" id="SignalP"/>
    </source>
</evidence>
<evidence type="ECO:0000313" key="2">
    <source>
        <dbReference type="EMBL" id="NHZ39944.1"/>
    </source>
</evidence>